<organism evidence="8 9">
    <name type="scientific">Pararobbsia alpina</name>
    <dbReference type="NCBI Taxonomy" id="621374"/>
    <lineage>
        <taxon>Bacteria</taxon>
        <taxon>Pseudomonadati</taxon>
        <taxon>Pseudomonadota</taxon>
        <taxon>Betaproteobacteria</taxon>
        <taxon>Burkholderiales</taxon>
        <taxon>Burkholderiaceae</taxon>
        <taxon>Pararobbsia</taxon>
    </lineage>
</organism>
<evidence type="ECO:0000256" key="5">
    <source>
        <dbReference type="ARBA" id="ARBA00023049"/>
    </source>
</evidence>
<evidence type="ECO:0000256" key="2">
    <source>
        <dbReference type="ARBA" id="ARBA00022723"/>
    </source>
</evidence>
<dbReference type="InterPro" id="IPR046778">
    <property type="entry name" value="UPF0758_N"/>
</dbReference>
<evidence type="ECO:0000256" key="1">
    <source>
        <dbReference type="ARBA" id="ARBA00022670"/>
    </source>
</evidence>
<dbReference type="NCBIfam" id="TIGR00608">
    <property type="entry name" value="radc"/>
    <property type="match status" value="1"/>
</dbReference>
<keyword evidence="9" id="KW-1185">Reference proteome</keyword>
<dbReference type="AlphaFoldDB" id="A0A6S7ASI9"/>
<dbReference type="SUPFAM" id="SSF47781">
    <property type="entry name" value="RuvA domain 2-like"/>
    <property type="match status" value="1"/>
</dbReference>
<evidence type="ECO:0000256" key="6">
    <source>
        <dbReference type="RuleBase" id="RU003797"/>
    </source>
</evidence>
<dbReference type="Proteomes" id="UP000494115">
    <property type="component" value="Unassembled WGS sequence"/>
</dbReference>
<dbReference type="InterPro" id="IPR037518">
    <property type="entry name" value="MPN"/>
</dbReference>
<dbReference type="Pfam" id="PF20582">
    <property type="entry name" value="UPF0758_N"/>
    <property type="match status" value="1"/>
</dbReference>
<feature type="domain" description="MPN" evidence="7">
    <location>
        <begin position="139"/>
        <end position="261"/>
    </location>
</feature>
<keyword evidence="4" id="KW-0862">Zinc</keyword>
<evidence type="ECO:0000259" key="7">
    <source>
        <dbReference type="PROSITE" id="PS50249"/>
    </source>
</evidence>
<protein>
    <recommendedName>
        <fullName evidence="7">MPN domain-containing protein</fullName>
    </recommendedName>
</protein>
<evidence type="ECO:0000256" key="3">
    <source>
        <dbReference type="ARBA" id="ARBA00022801"/>
    </source>
</evidence>
<dbReference type="Gene3D" id="3.40.140.10">
    <property type="entry name" value="Cytidine Deaminase, domain 2"/>
    <property type="match status" value="1"/>
</dbReference>
<dbReference type="GO" id="GO:0006508">
    <property type="term" value="P:proteolysis"/>
    <property type="evidence" value="ECO:0007669"/>
    <property type="project" value="UniProtKB-KW"/>
</dbReference>
<dbReference type="InterPro" id="IPR001405">
    <property type="entry name" value="UPF0758"/>
</dbReference>
<dbReference type="PANTHER" id="PTHR30471">
    <property type="entry name" value="DNA REPAIR PROTEIN RADC"/>
    <property type="match status" value="1"/>
</dbReference>
<dbReference type="GO" id="GO:0046872">
    <property type="term" value="F:metal ion binding"/>
    <property type="evidence" value="ECO:0007669"/>
    <property type="project" value="UniProtKB-KW"/>
</dbReference>
<keyword evidence="5" id="KW-0482">Metalloprotease</keyword>
<evidence type="ECO:0000313" key="9">
    <source>
        <dbReference type="Proteomes" id="UP000494115"/>
    </source>
</evidence>
<keyword evidence="1" id="KW-0645">Protease</keyword>
<reference evidence="8 9" key="1">
    <citation type="submission" date="2020-04" db="EMBL/GenBank/DDBJ databases">
        <authorList>
            <person name="De Canck E."/>
        </authorList>
    </citation>
    <scope>NUCLEOTIDE SEQUENCE [LARGE SCALE GENOMIC DNA]</scope>
    <source>
        <strain evidence="8 9">LMG 28138</strain>
    </source>
</reference>
<dbReference type="PANTHER" id="PTHR30471:SF3">
    <property type="entry name" value="UPF0758 PROTEIN YEES-RELATED"/>
    <property type="match status" value="1"/>
</dbReference>
<dbReference type="NCBIfam" id="NF000642">
    <property type="entry name" value="PRK00024.1"/>
    <property type="match status" value="1"/>
</dbReference>
<comment type="similarity">
    <text evidence="6">Belongs to the UPF0758 family.</text>
</comment>
<dbReference type="CDD" id="cd08071">
    <property type="entry name" value="MPN_DUF2466"/>
    <property type="match status" value="1"/>
</dbReference>
<name>A0A6S7ASI9_9BURK</name>
<dbReference type="PROSITE" id="PS01302">
    <property type="entry name" value="UPF0758"/>
    <property type="match status" value="1"/>
</dbReference>
<dbReference type="Pfam" id="PF04002">
    <property type="entry name" value="RadC"/>
    <property type="match status" value="1"/>
</dbReference>
<accession>A0A6S7ASI9</accession>
<dbReference type="EMBL" id="CADIKM010000001">
    <property type="protein sequence ID" value="CAB3776494.1"/>
    <property type="molecule type" value="Genomic_DNA"/>
</dbReference>
<sequence>MNQSSSVQITYPRAHGWPAGMPLAQAGDAQRPAKRRTTFAGLRAARADMPRERLASLGAEGLTDSQLLAIFLGTGVAGKSATALGQTLLERFGSLRGVLTAAPAALRQIRGIGPAKMSLLQAIGAASQRALAEEMRSSPILTPASVTNYLRLWIGGRTHEVFVCLYLDVQNRLLHREECSRGTLTRTAVYPRELARNALDWNAAAVIVGHNHPSGNPEPSRADRDLTVELAKTLLTIEVRLLDHIVVGQSSVVSFAERGYL</sequence>
<evidence type="ECO:0000256" key="4">
    <source>
        <dbReference type="ARBA" id="ARBA00022833"/>
    </source>
</evidence>
<proteinExistence type="inferred from homology"/>
<dbReference type="PROSITE" id="PS50249">
    <property type="entry name" value="MPN"/>
    <property type="match status" value="1"/>
</dbReference>
<dbReference type="Gene3D" id="1.10.150.20">
    <property type="entry name" value="5' to 3' exonuclease, C-terminal subdomain"/>
    <property type="match status" value="1"/>
</dbReference>
<evidence type="ECO:0000313" key="8">
    <source>
        <dbReference type="EMBL" id="CAB3776494.1"/>
    </source>
</evidence>
<gene>
    <name evidence="8" type="ORF">LMG28138_00162</name>
</gene>
<dbReference type="InterPro" id="IPR020891">
    <property type="entry name" value="UPF0758_CS"/>
</dbReference>
<keyword evidence="3" id="KW-0378">Hydrolase</keyword>
<dbReference type="RefSeq" id="WP_175102724.1">
    <property type="nucleotide sequence ID" value="NZ_CADIKM010000001.1"/>
</dbReference>
<dbReference type="InterPro" id="IPR025657">
    <property type="entry name" value="RadC_JAB"/>
</dbReference>
<dbReference type="GO" id="GO:0008237">
    <property type="term" value="F:metallopeptidase activity"/>
    <property type="evidence" value="ECO:0007669"/>
    <property type="project" value="UniProtKB-KW"/>
</dbReference>
<dbReference type="InterPro" id="IPR010994">
    <property type="entry name" value="RuvA_2-like"/>
</dbReference>
<keyword evidence="2" id="KW-0479">Metal-binding</keyword>